<proteinExistence type="predicted"/>
<comment type="caution">
    <text evidence="1">The sequence shown here is derived from an EMBL/GenBank/DDBJ whole genome shotgun (WGS) entry which is preliminary data.</text>
</comment>
<protein>
    <submittedName>
        <fullName evidence="1">Hypothetical_protein</fullName>
    </submittedName>
</protein>
<evidence type="ECO:0000313" key="1">
    <source>
        <dbReference type="EMBL" id="CAL5978350.1"/>
    </source>
</evidence>
<reference evidence="1 2" key="1">
    <citation type="submission" date="2024-07" db="EMBL/GenBank/DDBJ databases">
        <authorList>
            <person name="Akdeniz Z."/>
        </authorList>
    </citation>
    <scope>NUCLEOTIDE SEQUENCE [LARGE SCALE GENOMIC DNA]</scope>
</reference>
<dbReference type="EMBL" id="CAXDID020000009">
    <property type="protein sequence ID" value="CAL5978350.1"/>
    <property type="molecule type" value="Genomic_DNA"/>
</dbReference>
<dbReference type="Proteomes" id="UP001642409">
    <property type="component" value="Unassembled WGS sequence"/>
</dbReference>
<keyword evidence="2" id="KW-1185">Reference proteome</keyword>
<sequence length="116" mass="13871">MKRQEVELIQIQTYKIYECSKLKYRELQYLIRIEPKTSKVRGRVKPHVELMSQEIRRTSFLQPPIRNLKQNLDLLPNNSIQQKGLCKYKSFKLRETRFLLTLLAKNGDVFITLSFV</sequence>
<name>A0ABP1GVQ2_9EUKA</name>
<organism evidence="1 2">
    <name type="scientific">Hexamita inflata</name>
    <dbReference type="NCBI Taxonomy" id="28002"/>
    <lineage>
        <taxon>Eukaryota</taxon>
        <taxon>Metamonada</taxon>
        <taxon>Diplomonadida</taxon>
        <taxon>Hexamitidae</taxon>
        <taxon>Hexamitinae</taxon>
        <taxon>Hexamita</taxon>
    </lineage>
</organism>
<accession>A0ABP1GVQ2</accession>
<gene>
    <name evidence="1" type="ORF">HINF_LOCUS4737</name>
</gene>
<evidence type="ECO:0000313" key="2">
    <source>
        <dbReference type="Proteomes" id="UP001642409"/>
    </source>
</evidence>